<name>A0A6H0N2F4_9CUCU</name>
<dbReference type="InterPro" id="IPR050269">
    <property type="entry name" value="ComplexI_Subunit6"/>
</dbReference>
<feature type="transmembrane region" description="Helical" evidence="15">
    <location>
        <begin position="21"/>
        <end position="42"/>
    </location>
</feature>
<keyword evidence="15" id="KW-0830">Ubiquinone</keyword>
<keyword evidence="13 15" id="KW-0472">Membrane</keyword>
<proteinExistence type="inferred from homology"/>
<geneLocation type="mitochondrion" evidence="16"/>
<evidence type="ECO:0000256" key="3">
    <source>
        <dbReference type="ARBA" id="ARBA00012944"/>
    </source>
</evidence>
<dbReference type="EC" id="7.1.1.2" evidence="3 15"/>
<reference evidence="16" key="1">
    <citation type="journal article" date="2020" name="Syst. Entomol.">
        <title>Museomics reveals extensive cryptic diversity of Australian prionine longhorn beetles with implications for their classification and conservation.</title>
        <authorList>
            <person name="Jin M."/>
            <person name="Zwick A."/>
            <person name="Slipinski A."/>
            <person name="Keyzer R."/>
            <person name="Pang H."/>
        </authorList>
    </citation>
    <scope>NUCLEOTIDE SEQUENCE</scope>
</reference>
<dbReference type="EMBL" id="MK614532">
    <property type="protein sequence ID" value="QIV24728.1"/>
    <property type="molecule type" value="Genomic_DNA"/>
</dbReference>
<keyword evidence="9 15" id="KW-0249">Electron transport</keyword>
<keyword evidence="8 15" id="KW-1278">Translocase</keyword>
<keyword evidence="6 15" id="KW-0679">Respiratory chain</keyword>
<evidence type="ECO:0000256" key="1">
    <source>
        <dbReference type="ARBA" id="ARBA00004225"/>
    </source>
</evidence>
<feature type="transmembrane region" description="Helical" evidence="15">
    <location>
        <begin position="48"/>
        <end position="71"/>
    </location>
</feature>
<gene>
    <name evidence="16" type="primary">ND6</name>
</gene>
<dbReference type="Pfam" id="PF00499">
    <property type="entry name" value="Oxidored_q3"/>
    <property type="match status" value="1"/>
</dbReference>
<evidence type="ECO:0000256" key="15">
    <source>
        <dbReference type="RuleBase" id="RU004430"/>
    </source>
</evidence>
<dbReference type="PANTHER" id="PTHR11435:SF1">
    <property type="entry name" value="NADH-UBIQUINONE OXIDOREDUCTASE CHAIN 6"/>
    <property type="match status" value="1"/>
</dbReference>
<evidence type="ECO:0000256" key="14">
    <source>
        <dbReference type="ARBA" id="ARBA00049551"/>
    </source>
</evidence>
<keyword evidence="10 15" id="KW-1133">Transmembrane helix</keyword>
<dbReference type="GO" id="GO:0008137">
    <property type="term" value="F:NADH dehydrogenase (ubiquinone) activity"/>
    <property type="evidence" value="ECO:0007669"/>
    <property type="project" value="UniProtKB-UniRule"/>
</dbReference>
<comment type="subcellular location">
    <subcellularLocation>
        <location evidence="1 15">Mitochondrion membrane</location>
        <topology evidence="1 15">Multi-pass membrane protein</topology>
    </subcellularLocation>
</comment>
<keyword evidence="12 15" id="KW-0496">Mitochondrion</keyword>
<evidence type="ECO:0000256" key="4">
    <source>
        <dbReference type="ARBA" id="ARBA00021095"/>
    </source>
</evidence>
<evidence type="ECO:0000256" key="5">
    <source>
        <dbReference type="ARBA" id="ARBA00022448"/>
    </source>
</evidence>
<evidence type="ECO:0000256" key="6">
    <source>
        <dbReference type="ARBA" id="ARBA00022660"/>
    </source>
</evidence>
<dbReference type="AlphaFoldDB" id="A0A6H0N2F4"/>
<comment type="function">
    <text evidence="15">Core subunit of the mitochondrial membrane respiratory chain NADH dehydrogenase (Complex I) which catalyzes electron transfer from NADH through the respiratory chain, using ubiquinone as an electron acceptor. Essential for the catalytic activity and assembly of complex I.</text>
</comment>
<evidence type="ECO:0000256" key="11">
    <source>
        <dbReference type="ARBA" id="ARBA00023027"/>
    </source>
</evidence>
<evidence type="ECO:0000313" key="16">
    <source>
        <dbReference type="EMBL" id="QIV24728.1"/>
    </source>
</evidence>
<evidence type="ECO:0000256" key="12">
    <source>
        <dbReference type="ARBA" id="ARBA00023128"/>
    </source>
</evidence>
<keyword evidence="5 15" id="KW-0813">Transport</keyword>
<comment type="similarity">
    <text evidence="2 15">Belongs to the complex I subunit 6 family.</text>
</comment>
<evidence type="ECO:0000256" key="10">
    <source>
        <dbReference type="ARBA" id="ARBA00022989"/>
    </source>
</evidence>
<evidence type="ECO:0000256" key="13">
    <source>
        <dbReference type="ARBA" id="ARBA00023136"/>
    </source>
</evidence>
<evidence type="ECO:0000256" key="8">
    <source>
        <dbReference type="ARBA" id="ARBA00022967"/>
    </source>
</evidence>
<dbReference type="GO" id="GO:0031966">
    <property type="term" value="C:mitochondrial membrane"/>
    <property type="evidence" value="ECO:0007669"/>
    <property type="project" value="UniProtKB-SubCell"/>
</dbReference>
<accession>A0A6H0N2F4</accession>
<keyword evidence="11 15" id="KW-0520">NAD</keyword>
<evidence type="ECO:0000256" key="2">
    <source>
        <dbReference type="ARBA" id="ARBA00005698"/>
    </source>
</evidence>
<feature type="transmembrane region" description="Helical" evidence="15">
    <location>
        <begin position="140"/>
        <end position="162"/>
    </location>
</feature>
<dbReference type="PANTHER" id="PTHR11435">
    <property type="entry name" value="NADH UBIQUINONE OXIDOREDUCTASE SUBUNIT ND6"/>
    <property type="match status" value="1"/>
</dbReference>
<protein>
    <recommendedName>
        <fullName evidence="4 15">NADH-ubiquinone oxidoreductase chain 6</fullName>
        <ecNumber evidence="3 15">7.1.1.2</ecNumber>
    </recommendedName>
</protein>
<comment type="catalytic activity">
    <reaction evidence="14 15">
        <text>a ubiquinone + NADH + 5 H(+)(in) = a ubiquinol + NAD(+) + 4 H(+)(out)</text>
        <dbReference type="Rhea" id="RHEA:29091"/>
        <dbReference type="Rhea" id="RHEA-COMP:9565"/>
        <dbReference type="Rhea" id="RHEA-COMP:9566"/>
        <dbReference type="ChEBI" id="CHEBI:15378"/>
        <dbReference type="ChEBI" id="CHEBI:16389"/>
        <dbReference type="ChEBI" id="CHEBI:17976"/>
        <dbReference type="ChEBI" id="CHEBI:57540"/>
        <dbReference type="ChEBI" id="CHEBI:57945"/>
        <dbReference type="EC" id="7.1.1.2"/>
    </reaction>
</comment>
<feature type="transmembrane region" description="Helical" evidence="15">
    <location>
        <begin position="83"/>
        <end position="105"/>
    </location>
</feature>
<evidence type="ECO:0000256" key="9">
    <source>
        <dbReference type="ARBA" id="ARBA00022982"/>
    </source>
</evidence>
<organism evidence="16">
    <name type="scientific">Howea angulata</name>
    <dbReference type="NCBI Taxonomy" id="2547848"/>
    <lineage>
        <taxon>Eukaryota</taxon>
        <taxon>Metazoa</taxon>
        <taxon>Ecdysozoa</taxon>
        <taxon>Arthropoda</taxon>
        <taxon>Hexapoda</taxon>
        <taxon>Insecta</taxon>
        <taxon>Pterygota</taxon>
        <taxon>Neoptera</taxon>
        <taxon>Endopterygota</taxon>
        <taxon>Coleoptera</taxon>
        <taxon>Polyphaga</taxon>
        <taxon>Cucujiformia</taxon>
        <taxon>Chrysomeloidea</taxon>
        <taxon>Cerambycidae</taxon>
        <taxon>Prioninae</taxon>
        <taxon>Meroscelisini</taxon>
        <taxon>Howea</taxon>
    </lineage>
</organism>
<evidence type="ECO:0000256" key="7">
    <source>
        <dbReference type="ARBA" id="ARBA00022692"/>
    </source>
</evidence>
<dbReference type="InterPro" id="IPR001457">
    <property type="entry name" value="NADH_UbQ/plastoQ_OxRdtase_su6"/>
</dbReference>
<keyword evidence="7 15" id="KW-0812">Transmembrane</keyword>
<sequence length="169" mass="19474">MSISILLIMWTLSMFFLFMKHPLSMGIILLLQTLMISLITGLMNYNFWFSYILFLIMVGGMLILFIYMTSVASNEKFKFSSKLAISSILILLTSLTLMMILDYYFSSMNFLNYDFVNQNSTAENNKSLIKFLNTPGSSNLTIIIIYLLITLIMVVKVTNINYGPLRQKF</sequence>